<dbReference type="PANTHER" id="PTHR11439">
    <property type="entry name" value="GAG-POL-RELATED RETROTRANSPOSON"/>
    <property type="match status" value="1"/>
</dbReference>
<sequence>MKDLGEAAYILGIKIIHDRSKRLIAFSLSAYLEKTLKKFRMENSKKGQIIEKPDYRNSQGAQTPSEVQRMQRVSYALAICSIMYAVRCTRPDVAFAQNLCSRFQQNPGEIHWTAVKTILKYLRNTEDMVLVYGAKPKAELKPWIGRVPSKALLSSTEAEYIVVAKELMEAVWMRKFINGLGDVMPSIKIPMEMLWDNASAIAITNDPGILQGARHFQKKFHHIREVIQEREIVLKKVHTNDNVADLFTKPMPYFEHYEHVMAIRICPANSLM</sequence>
<proteinExistence type="predicted"/>
<evidence type="ECO:0000313" key="1">
    <source>
        <dbReference type="EMBL" id="GJS83987.1"/>
    </source>
</evidence>
<evidence type="ECO:0000313" key="2">
    <source>
        <dbReference type="Proteomes" id="UP001151760"/>
    </source>
</evidence>
<keyword evidence="2" id="KW-1185">Reference proteome</keyword>
<dbReference type="Proteomes" id="UP001151760">
    <property type="component" value="Unassembled WGS sequence"/>
</dbReference>
<dbReference type="CDD" id="cd09272">
    <property type="entry name" value="RNase_HI_RT_Ty1"/>
    <property type="match status" value="1"/>
</dbReference>
<gene>
    <name evidence="1" type="ORF">Tco_0750528</name>
</gene>
<reference evidence="1" key="2">
    <citation type="submission" date="2022-01" db="EMBL/GenBank/DDBJ databases">
        <authorList>
            <person name="Yamashiro T."/>
            <person name="Shiraishi A."/>
            <person name="Satake H."/>
            <person name="Nakayama K."/>
        </authorList>
    </citation>
    <scope>NUCLEOTIDE SEQUENCE</scope>
</reference>
<organism evidence="1 2">
    <name type="scientific">Tanacetum coccineum</name>
    <dbReference type="NCBI Taxonomy" id="301880"/>
    <lineage>
        <taxon>Eukaryota</taxon>
        <taxon>Viridiplantae</taxon>
        <taxon>Streptophyta</taxon>
        <taxon>Embryophyta</taxon>
        <taxon>Tracheophyta</taxon>
        <taxon>Spermatophyta</taxon>
        <taxon>Magnoliopsida</taxon>
        <taxon>eudicotyledons</taxon>
        <taxon>Gunneridae</taxon>
        <taxon>Pentapetalae</taxon>
        <taxon>asterids</taxon>
        <taxon>campanulids</taxon>
        <taxon>Asterales</taxon>
        <taxon>Asteraceae</taxon>
        <taxon>Asteroideae</taxon>
        <taxon>Anthemideae</taxon>
        <taxon>Anthemidinae</taxon>
        <taxon>Tanacetum</taxon>
    </lineage>
</organism>
<name>A0ABQ4Z2B1_9ASTR</name>
<evidence type="ECO:0008006" key="3">
    <source>
        <dbReference type="Google" id="ProtNLM"/>
    </source>
</evidence>
<comment type="caution">
    <text evidence="1">The sequence shown here is derived from an EMBL/GenBank/DDBJ whole genome shotgun (WGS) entry which is preliminary data.</text>
</comment>
<dbReference type="EMBL" id="BQNB010010941">
    <property type="protein sequence ID" value="GJS83987.1"/>
    <property type="molecule type" value="Genomic_DNA"/>
</dbReference>
<protein>
    <recommendedName>
        <fullName evidence="3">Retrotransposon protein, putative, Ty1-copia subclass</fullName>
    </recommendedName>
</protein>
<dbReference type="PANTHER" id="PTHR11439:SF496">
    <property type="entry name" value="RNA-DIRECTED DNA POLYMERASE"/>
    <property type="match status" value="1"/>
</dbReference>
<reference evidence="1" key="1">
    <citation type="journal article" date="2022" name="Int. J. Mol. Sci.">
        <title>Draft Genome of Tanacetum Coccineum: Genomic Comparison of Closely Related Tanacetum-Family Plants.</title>
        <authorList>
            <person name="Yamashiro T."/>
            <person name="Shiraishi A."/>
            <person name="Nakayama K."/>
            <person name="Satake H."/>
        </authorList>
    </citation>
    <scope>NUCLEOTIDE SEQUENCE</scope>
</reference>
<accession>A0ABQ4Z2B1</accession>